<name>A0A6J5MFG3_9CAUD</name>
<evidence type="ECO:0000313" key="2">
    <source>
        <dbReference type="EMBL" id="CAB4145745.1"/>
    </source>
</evidence>
<evidence type="ECO:0000313" key="3">
    <source>
        <dbReference type="EMBL" id="CAB4163594.1"/>
    </source>
</evidence>
<dbReference type="EMBL" id="LR797167">
    <property type="protein sequence ID" value="CAB4191318.1"/>
    <property type="molecule type" value="Genomic_DNA"/>
</dbReference>
<feature type="coiled-coil region" evidence="1">
    <location>
        <begin position="18"/>
        <end position="45"/>
    </location>
</feature>
<accession>A0A6J5MFG3</accession>
<dbReference type="EMBL" id="LR796455">
    <property type="protein sequence ID" value="CAB4145745.1"/>
    <property type="molecule type" value="Genomic_DNA"/>
</dbReference>
<evidence type="ECO:0000256" key="1">
    <source>
        <dbReference type="SAM" id="Coils"/>
    </source>
</evidence>
<reference evidence="2" key="1">
    <citation type="submission" date="2020-04" db="EMBL/GenBank/DDBJ databases">
        <authorList>
            <person name="Chiriac C."/>
            <person name="Salcher M."/>
            <person name="Ghai R."/>
            <person name="Kavagutti S V."/>
        </authorList>
    </citation>
    <scope>NUCLEOTIDE SEQUENCE</scope>
</reference>
<gene>
    <name evidence="4" type="ORF">UFOVP1222_17</name>
    <name evidence="2" type="ORF">UFOVP477_34</name>
    <name evidence="3" type="ORF">UFOVP798_38</name>
</gene>
<sequence length="49" mass="6233">MKREEYYMDMYYELRDDYNHLKSEKLELMAEVERLTARINELENKEDQR</sequence>
<keyword evidence="1" id="KW-0175">Coiled coil</keyword>
<evidence type="ECO:0000313" key="4">
    <source>
        <dbReference type="EMBL" id="CAB4191318.1"/>
    </source>
</evidence>
<dbReference type="EMBL" id="LR796752">
    <property type="protein sequence ID" value="CAB4163594.1"/>
    <property type="molecule type" value="Genomic_DNA"/>
</dbReference>
<organism evidence="2">
    <name type="scientific">uncultured Caudovirales phage</name>
    <dbReference type="NCBI Taxonomy" id="2100421"/>
    <lineage>
        <taxon>Viruses</taxon>
        <taxon>Duplodnaviria</taxon>
        <taxon>Heunggongvirae</taxon>
        <taxon>Uroviricota</taxon>
        <taxon>Caudoviricetes</taxon>
        <taxon>Peduoviridae</taxon>
        <taxon>Maltschvirus</taxon>
        <taxon>Maltschvirus maltsch</taxon>
    </lineage>
</organism>
<protein>
    <submittedName>
        <fullName evidence="2">Uncharacterized protein</fullName>
    </submittedName>
</protein>
<proteinExistence type="predicted"/>